<keyword evidence="1" id="KW-1133">Transmembrane helix</keyword>
<accession>A0ABS0WVU9</accession>
<evidence type="ECO:0000256" key="1">
    <source>
        <dbReference type="SAM" id="Phobius"/>
    </source>
</evidence>
<keyword evidence="1" id="KW-0472">Membrane</keyword>
<keyword evidence="1" id="KW-0812">Transmembrane</keyword>
<dbReference type="EMBL" id="JAEHFJ010000012">
    <property type="protein sequence ID" value="MBJ2176119.1"/>
    <property type="molecule type" value="Genomic_DNA"/>
</dbReference>
<sequence>MKKSKSKLWKRILFGLIAFIFTMAVFIGGAFLKANIQKSEAAQLTDKDFIKEEVVVDSAYVEFLYRMPIPEMLRQYYEPSFAEITVSVKNSPIKFRSPQFIPESASLGGSDFRNINLKSGDTIIIVYLNNALTQAKNPNFLSNFYHRYKRPLVYNMSTKNEQLYDVGMDYDKYIDDKIHNECFFL</sequence>
<evidence type="ECO:0000313" key="3">
    <source>
        <dbReference type="Proteomes" id="UP000623301"/>
    </source>
</evidence>
<organism evidence="2 3">
    <name type="scientific">Aureibaculum flavum</name>
    <dbReference type="NCBI Taxonomy" id="2795986"/>
    <lineage>
        <taxon>Bacteria</taxon>
        <taxon>Pseudomonadati</taxon>
        <taxon>Bacteroidota</taxon>
        <taxon>Flavobacteriia</taxon>
        <taxon>Flavobacteriales</taxon>
        <taxon>Flavobacteriaceae</taxon>
        <taxon>Aureibaculum</taxon>
    </lineage>
</organism>
<protein>
    <submittedName>
        <fullName evidence="2">Uncharacterized protein</fullName>
    </submittedName>
</protein>
<gene>
    <name evidence="2" type="ORF">JBL43_17845</name>
</gene>
<dbReference type="Proteomes" id="UP000623301">
    <property type="component" value="Unassembled WGS sequence"/>
</dbReference>
<name>A0ABS0WVU9_9FLAO</name>
<evidence type="ECO:0000313" key="2">
    <source>
        <dbReference type="EMBL" id="MBJ2176119.1"/>
    </source>
</evidence>
<comment type="caution">
    <text evidence="2">The sequence shown here is derived from an EMBL/GenBank/DDBJ whole genome shotgun (WGS) entry which is preliminary data.</text>
</comment>
<feature type="transmembrane region" description="Helical" evidence="1">
    <location>
        <begin position="12"/>
        <end position="32"/>
    </location>
</feature>
<keyword evidence="3" id="KW-1185">Reference proteome</keyword>
<proteinExistence type="predicted"/>
<dbReference type="RefSeq" id="WP_198842748.1">
    <property type="nucleotide sequence ID" value="NZ_JAEHFJ010000012.1"/>
</dbReference>
<reference evidence="2 3" key="1">
    <citation type="submission" date="2020-12" db="EMBL/GenBank/DDBJ databases">
        <title>Aureibaculum luteum sp. nov. and Aureibaculum flavum sp. nov., novel members of the family Flavobacteriaceae isolated from Antarctic intertidal sediments.</title>
        <authorList>
            <person name="He X."/>
            <person name="Zhang X."/>
        </authorList>
    </citation>
    <scope>NUCLEOTIDE SEQUENCE [LARGE SCALE GENOMIC DNA]</scope>
    <source>
        <strain evidence="2 3">A20</strain>
    </source>
</reference>